<feature type="chain" id="PRO_5015592534" description="DUF3011 domain-containing protein" evidence="1">
    <location>
        <begin position="20"/>
        <end position="248"/>
    </location>
</feature>
<dbReference type="Pfam" id="PF11218">
    <property type="entry name" value="DUF3011"/>
    <property type="match status" value="1"/>
</dbReference>
<dbReference type="OrthoDB" id="424028at2"/>
<proteinExistence type="predicted"/>
<gene>
    <name evidence="2" type="ORF">C7H19_20340</name>
</gene>
<reference evidence="2 3" key="1">
    <citation type="submission" date="2018-03" db="EMBL/GenBank/DDBJ databases">
        <title>The ancient ancestry and fast evolution of plastids.</title>
        <authorList>
            <person name="Moore K.R."/>
            <person name="Magnabosco C."/>
            <person name="Momper L."/>
            <person name="Gold D.A."/>
            <person name="Bosak T."/>
            <person name="Fournier G.P."/>
        </authorList>
    </citation>
    <scope>NUCLEOTIDE SEQUENCE [LARGE SCALE GENOMIC DNA]</scope>
    <source>
        <strain evidence="2 3">CCALA 016</strain>
    </source>
</reference>
<dbReference type="Proteomes" id="UP000239001">
    <property type="component" value="Unassembled WGS sequence"/>
</dbReference>
<evidence type="ECO:0000256" key="1">
    <source>
        <dbReference type="SAM" id="SignalP"/>
    </source>
</evidence>
<evidence type="ECO:0000313" key="3">
    <source>
        <dbReference type="Proteomes" id="UP000239001"/>
    </source>
</evidence>
<dbReference type="RefSeq" id="WP_106458751.1">
    <property type="nucleotide sequence ID" value="NZ_PXOH01000032.1"/>
</dbReference>
<comment type="caution">
    <text evidence="2">The sequence shown here is derived from an EMBL/GenBank/DDBJ whole genome shotgun (WGS) entry which is preliminary data.</text>
</comment>
<dbReference type="EMBL" id="PXOH01000032">
    <property type="protein sequence ID" value="PSF33157.1"/>
    <property type="molecule type" value="Genomic_DNA"/>
</dbReference>
<keyword evidence="3" id="KW-1185">Reference proteome</keyword>
<keyword evidence="1" id="KW-0732">Signal</keyword>
<organism evidence="2 3">
    <name type="scientific">Aphanothece hegewaldii CCALA 016</name>
    <dbReference type="NCBI Taxonomy" id="2107694"/>
    <lineage>
        <taxon>Bacteria</taxon>
        <taxon>Bacillati</taxon>
        <taxon>Cyanobacteriota</taxon>
        <taxon>Cyanophyceae</taxon>
        <taxon>Oscillatoriophycideae</taxon>
        <taxon>Chroococcales</taxon>
        <taxon>Aphanothecaceae</taxon>
        <taxon>Aphanothece</taxon>
    </lineage>
</organism>
<dbReference type="InterPro" id="IPR021381">
    <property type="entry name" value="DUF3011"/>
</dbReference>
<feature type="signal peptide" evidence="1">
    <location>
        <begin position="1"/>
        <end position="19"/>
    </location>
</feature>
<name>A0A2T1LSS8_9CHRO</name>
<reference evidence="2 3" key="2">
    <citation type="submission" date="2018-03" db="EMBL/GenBank/DDBJ databases">
        <authorList>
            <person name="Keele B.F."/>
        </authorList>
    </citation>
    <scope>NUCLEOTIDE SEQUENCE [LARGE SCALE GENOMIC DNA]</scope>
    <source>
        <strain evidence="2 3">CCALA 016</strain>
    </source>
</reference>
<protein>
    <recommendedName>
        <fullName evidence="4">DUF3011 domain-containing protein</fullName>
    </recommendedName>
</protein>
<accession>A0A2T1LSS8</accession>
<sequence>MLHQSILIFVLFLSSIPFAPKPALAQYVSCESERGKTNRCRIDARNGVRLVRERSQTPCDGNWSYRDGYITVRNGCRGDFEAIRRNNNNNDDWGNSGSGNRQRVTCESVHNNKKSCPINTRGGVRLVEELSSASCRNNWTADGGYVTVRNGCRGVFESRNSGGSGGSSRYREFGNIAGLGYFVVDRSSYYRNGSVQEFDAIVNNNRERWWVNCRNGVLGQGNDFDYSSRSSRNQSPRQIVDFVCSDRY</sequence>
<evidence type="ECO:0008006" key="4">
    <source>
        <dbReference type="Google" id="ProtNLM"/>
    </source>
</evidence>
<evidence type="ECO:0000313" key="2">
    <source>
        <dbReference type="EMBL" id="PSF33157.1"/>
    </source>
</evidence>
<dbReference type="AlphaFoldDB" id="A0A2T1LSS8"/>